<keyword evidence="1 3" id="KW-0732">Signal</keyword>
<dbReference type="InterPro" id="IPR050490">
    <property type="entry name" value="Bact_solute-bd_prot1"/>
</dbReference>
<evidence type="ECO:0000313" key="5">
    <source>
        <dbReference type="Proteomes" id="UP000565468"/>
    </source>
</evidence>
<dbReference type="Gene3D" id="3.40.190.10">
    <property type="entry name" value="Periplasmic binding protein-like II"/>
    <property type="match status" value="2"/>
</dbReference>
<name>A0A848M7A9_PAELE</name>
<accession>A0A848M7A9</accession>
<proteinExistence type="predicted"/>
<gene>
    <name evidence="4" type="ORF">HII30_06600</name>
</gene>
<dbReference type="EMBL" id="JABBPN010000004">
    <property type="protein sequence ID" value="NMO95454.1"/>
    <property type="molecule type" value="Genomic_DNA"/>
</dbReference>
<dbReference type="PANTHER" id="PTHR43649:SF33">
    <property type="entry name" value="POLYGALACTURONAN_RHAMNOGALACTURONAN-BINDING PROTEIN YTCQ"/>
    <property type="match status" value="1"/>
</dbReference>
<organism evidence="4 5">
    <name type="scientific">Paenibacillus lemnae</name>
    <dbReference type="NCBI Taxonomy" id="1330551"/>
    <lineage>
        <taxon>Bacteria</taxon>
        <taxon>Bacillati</taxon>
        <taxon>Bacillota</taxon>
        <taxon>Bacilli</taxon>
        <taxon>Bacillales</taxon>
        <taxon>Paenibacillaceae</taxon>
        <taxon>Paenibacillus</taxon>
    </lineage>
</organism>
<dbReference type="SUPFAM" id="SSF53850">
    <property type="entry name" value="Periplasmic binding protein-like II"/>
    <property type="match status" value="1"/>
</dbReference>
<protein>
    <submittedName>
        <fullName evidence="4">Extracellular solute-binding protein</fullName>
    </submittedName>
</protein>
<evidence type="ECO:0000313" key="4">
    <source>
        <dbReference type="EMBL" id="NMO95454.1"/>
    </source>
</evidence>
<keyword evidence="5" id="KW-1185">Reference proteome</keyword>
<evidence type="ECO:0000256" key="1">
    <source>
        <dbReference type="ARBA" id="ARBA00022729"/>
    </source>
</evidence>
<evidence type="ECO:0000256" key="3">
    <source>
        <dbReference type="SAM" id="SignalP"/>
    </source>
</evidence>
<dbReference type="AlphaFoldDB" id="A0A848M7A9"/>
<dbReference type="Proteomes" id="UP000565468">
    <property type="component" value="Unassembled WGS sequence"/>
</dbReference>
<comment type="caution">
    <text evidence="4">The sequence shown here is derived from an EMBL/GenBank/DDBJ whole genome shotgun (WGS) entry which is preliminary data.</text>
</comment>
<dbReference type="RefSeq" id="WP_169504234.1">
    <property type="nucleotide sequence ID" value="NZ_JABBPN010000004.1"/>
</dbReference>
<feature type="compositionally biased region" description="Low complexity" evidence="2">
    <location>
        <begin position="37"/>
        <end position="56"/>
    </location>
</feature>
<feature type="chain" id="PRO_5039159294" evidence="3">
    <location>
        <begin position="22"/>
        <end position="559"/>
    </location>
</feature>
<feature type="region of interest" description="Disordered" evidence="2">
    <location>
        <begin position="30"/>
        <end position="66"/>
    </location>
</feature>
<feature type="signal peptide" evidence="3">
    <location>
        <begin position="1"/>
        <end position="21"/>
    </location>
</feature>
<dbReference type="PROSITE" id="PS51257">
    <property type="entry name" value="PROKAR_LIPOPROTEIN"/>
    <property type="match status" value="1"/>
</dbReference>
<dbReference type="PANTHER" id="PTHR43649">
    <property type="entry name" value="ARABINOSE-BINDING PROTEIN-RELATED"/>
    <property type="match status" value="1"/>
</dbReference>
<reference evidence="4 5" key="1">
    <citation type="submission" date="2020-04" db="EMBL/GenBank/DDBJ databases">
        <title>Paenibacillus algicola sp. nov., a novel marine bacterium producing alginate lyase.</title>
        <authorList>
            <person name="Huang H."/>
        </authorList>
    </citation>
    <scope>NUCLEOTIDE SEQUENCE [LARGE SCALE GENOMIC DNA]</scope>
    <source>
        <strain evidence="4 5">L7-75</strain>
    </source>
</reference>
<sequence>MKRRKMAAMCMAWMLIISLLAGCTGNNSGNSAGGSDNGQKPSTNNTGNTGENAGKTGENKEGYPDYSQGFKETVNLDIPVYERAFEGWNVTDNYYTRWIQKEFGDKYNIKVKFIPITRNNEVTDYEQLLAAHKAPEIIFHYDMPQALAYYGEDVMQPLDWEEIANYAPTYWKNMGETNQKYGVVDGKNMFVFAARPDTDNFVTLIRKDWVEKVGMKVEDLSSLEKYNDMLKKWKEAGLGVNGGSLTRNNYTYSYGFRDWPVDPAYRALYSDLAVADFTTKDTEKWLRNLNFQYHNGLIDKEFYLRDDDNKVKSEFVAGRTGTYPFYLASNTDVFEATLKNNPDAEFAVVPPGAGVPEGNVPQTRAYWPFGFIMGINYESTDEERAAVWMYLEWMSQPENLFVLQNGVEGENYTMDSEGLPLKNQDFKGESVLSQNNNKDYWALVTETPVFATPELTHKANMRNWAPAGYEQLAEDMIKYRNDTAEYRTPDALFSVVLENLNEYKADLNALFQELYLDIVLAPEAEFDSKYEAAKKKFLDAGYQEILDEKQKAIDAGQFR</sequence>
<evidence type="ECO:0000256" key="2">
    <source>
        <dbReference type="SAM" id="MobiDB-lite"/>
    </source>
</evidence>